<reference evidence="1 2" key="1">
    <citation type="submission" date="2024-10" db="EMBL/GenBank/DDBJ databases">
        <title>The Natural Products Discovery Center: Release of the First 8490 Sequenced Strains for Exploring Actinobacteria Biosynthetic Diversity.</title>
        <authorList>
            <person name="Kalkreuter E."/>
            <person name="Kautsar S.A."/>
            <person name="Yang D."/>
            <person name="Bader C.D."/>
            <person name="Teijaro C.N."/>
            <person name="Fluegel L."/>
            <person name="Davis C.M."/>
            <person name="Simpson J.R."/>
            <person name="Lauterbach L."/>
            <person name="Steele A.D."/>
            <person name="Gui C."/>
            <person name="Meng S."/>
            <person name="Li G."/>
            <person name="Viehrig K."/>
            <person name="Ye F."/>
            <person name="Su P."/>
            <person name="Kiefer A.F."/>
            <person name="Nichols A."/>
            <person name="Cepeda A.J."/>
            <person name="Yan W."/>
            <person name="Fan B."/>
            <person name="Jiang Y."/>
            <person name="Adhikari A."/>
            <person name="Zheng C.-J."/>
            <person name="Schuster L."/>
            <person name="Cowan T.M."/>
            <person name="Smanski M.J."/>
            <person name="Chevrette M.G."/>
            <person name="De Carvalho L.P.S."/>
            <person name="Shen B."/>
        </authorList>
    </citation>
    <scope>NUCLEOTIDE SEQUENCE [LARGE SCALE GENOMIC DNA]</scope>
    <source>
        <strain evidence="1 2">NPDC004045</strain>
    </source>
</reference>
<gene>
    <name evidence="1" type="ORF">ACFYTF_10265</name>
</gene>
<organism evidence="1 2">
    <name type="scientific">Nocardia thailandica</name>
    <dbReference type="NCBI Taxonomy" id="257275"/>
    <lineage>
        <taxon>Bacteria</taxon>
        <taxon>Bacillati</taxon>
        <taxon>Actinomycetota</taxon>
        <taxon>Actinomycetes</taxon>
        <taxon>Mycobacteriales</taxon>
        <taxon>Nocardiaceae</taxon>
        <taxon>Nocardia</taxon>
    </lineage>
</organism>
<keyword evidence="2" id="KW-1185">Reference proteome</keyword>
<dbReference type="RefSeq" id="WP_387699858.1">
    <property type="nucleotide sequence ID" value="NZ_JBIAMX010000004.1"/>
</dbReference>
<comment type="caution">
    <text evidence="1">The sequence shown here is derived from an EMBL/GenBank/DDBJ whole genome shotgun (WGS) entry which is preliminary data.</text>
</comment>
<protein>
    <recommendedName>
        <fullName evidence="3">ESX-1 secretion-associated protein EspA/EspE-like domain-containing protein</fullName>
    </recommendedName>
</protein>
<name>A0ABW6PLF5_9NOCA</name>
<dbReference type="EMBL" id="JBIAMX010000004">
    <property type="protein sequence ID" value="MFF0543211.1"/>
    <property type="molecule type" value="Genomic_DNA"/>
</dbReference>
<evidence type="ECO:0000313" key="2">
    <source>
        <dbReference type="Proteomes" id="UP001601444"/>
    </source>
</evidence>
<accession>A0ABW6PLF5</accession>
<sequence>MSATVGTPVSALTEPQPSDPIPDLVELVINGNIVSPSYWINYVLNQTIGVDPLTYTTNKIAGDWQALQKAGTALTNMSDYLRDYGYAVAAGRREVREDWDGNAAQAAEDYFTQLTDALNTQSAALKDVSTTVEEYSLASYYMAQFICGRIQDVYDYAIILAIKEAAAAAMATTGVGAVGSVFTTASAAYEVVQIISTWAQVLGKFTQWVFLAEAAAGTALGAAATLSSTDLPELGGKNYDHQGVS</sequence>
<proteinExistence type="predicted"/>
<dbReference type="InterPro" id="IPR036689">
    <property type="entry name" value="ESAT-6-like_sf"/>
</dbReference>
<evidence type="ECO:0000313" key="1">
    <source>
        <dbReference type="EMBL" id="MFF0543211.1"/>
    </source>
</evidence>
<dbReference type="Proteomes" id="UP001601444">
    <property type="component" value="Unassembled WGS sequence"/>
</dbReference>
<evidence type="ECO:0008006" key="3">
    <source>
        <dbReference type="Google" id="ProtNLM"/>
    </source>
</evidence>
<dbReference type="SUPFAM" id="SSF140453">
    <property type="entry name" value="EsxAB dimer-like"/>
    <property type="match status" value="1"/>
</dbReference>